<organism evidence="1 2">
    <name type="scientific">Sporosarcina saromensis</name>
    <dbReference type="NCBI Taxonomy" id="359365"/>
    <lineage>
        <taxon>Bacteria</taxon>
        <taxon>Bacillati</taxon>
        <taxon>Bacillota</taxon>
        <taxon>Bacilli</taxon>
        <taxon>Bacillales</taxon>
        <taxon>Caryophanaceae</taxon>
        <taxon>Sporosarcina</taxon>
    </lineage>
</organism>
<sequence>MSNAVTVCSNPECESVIRKGQRVWRRGADLYCHSKCLLTSFGVPYEQKVLREKEVMQEAIKQERIAMMQGVFAKRQKRAVVE</sequence>
<reference evidence="1 2" key="1">
    <citation type="submission" date="2023-06" db="EMBL/GenBank/DDBJ databases">
        <title>Sporosarcina sp. nov., isolated from Korean traditional fermented seafood 'Jeotgal'.</title>
        <authorList>
            <person name="Yang A.I."/>
            <person name="Shin N.-R."/>
        </authorList>
    </citation>
    <scope>NUCLEOTIDE SEQUENCE [LARGE SCALE GENOMIC DNA]</scope>
    <source>
        <strain evidence="1 2">KCTC13119</strain>
    </source>
</reference>
<dbReference type="EMBL" id="JAUBDI010000010">
    <property type="protein sequence ID" value="MDW0113797.1"/>
    <property type="molecule type" value="Genomic_DNA"/>
</dbReference>
<accession>A0ABU4GDZ0</accession>
<protein>
    <submittedName>
        <fullName evidence="1">Uncharacterized protein</fullName>
    </submittedName>
</protein>
<dbReference type="RefSeq" id="WP_317944370.1">
    <property type="nucleotide sequence ID" value="NZ_JAUBDI010000010.1"/>
</dbReference>
<keyword evidence="2" id="KW-1185">Reference proteome</keyword>
<evidence type="ECO:0000313" key="1">
    <source>
        <dbReference type="EMBL" id="MDW0113797.1"/>
    </source>
</evidence>
<gene>
    <name evidence="1" type="ORF">QT711_11420</name>
</gene>
<proteinExistence type="predicted"/>
<evidence type="ECO:0000313" key="2">
    <source>
        <dbReference type="Proteomes" id="UP001282284"/>
    </source>
</evidence>
<name>A0ABU4GDZ0_9BACL</name>
<comment type="caution">
    <text evidence="1">The sequence shown here is derived from an EMBL/GenBank/DDBJ whole genome shotgun (WGS) entry which is preliminary data.</text>
</comment>
<dbReference type="Proteomes" id="UP001282284">
    <property type="component" value="Unassembled WGS sequence"/>
</dbReference>